<sequence>MSPQPPVACFMPFATLDDPQFEFWGQNSFLGGPDSALPDPLCSRTRSKPDNSPPLKKNRNSRSALFFLPYCRFQLGEGGDFSRFL</sequence>
<gene>
    <name evidence="2" type="ORF">SLEP1_g31388</name>
</gene>
<dbReference type="EMBL" id="BPVZ01000057">
    <property type="protein sequence ID" value="GKV21405.1"/>
    <property type="molecule type" value="Genomic_DNA"/>
</dbReference>
<feature type="region of interest" description="Disordered" evidence="1">
    <location>
        <begin position="35"/>
        <end position="59"/>
    </location>
</feature>
<reference evidence="2 3" key="1">
    <citation type="journal article" date="2021" name="Commun. Biol.">
        <title>The genome of Shorea leprosula (Dipterocarpaceae) highlights the ecological relevance of drought in aseasonal tropical rainforests.</title>
        <authorList>
            <person name="Ng K.K.S."/>
            <person name="Kobayashi M.J."/>
            <person name="Fawcett J.A."/>
            <person name="Hatakeyama M."/>
            <person name="Paape T."/>
            <person name="Ng C.H."/>
            <person name="Ang C.C."/>
            <person name="Tnah L.H."/>
            <person name="Lee C.T."/>
            <person name="Nishiyama T."/>
            <person name="Sese J."/>
            <person name="O'Brien M.J."/>
            <person name="Copetti D."/>
            <person name="Mohd Noor M.I."/>
            <person name="Ong R.C."/>
            <person name="Putra M."/>
            <person name="Sireger I.Z."/>
            <person name="Indrioko S."/>
            <person name="Kosugi Y."/>
            <person name="Izuno A."/>
            <person name="Isagi Y."/>
            <person name="Lee S.L."/>
            <person name="Shimizu K.K."/>
        </authorList>
    </citation>
    <scope>NUCLEOTIDE SEQUENCE [LARGE SCALE GENOMIC DNA]</scope>
    <source>
        <strain evidence="2">214</strain>
    </source>
</reference>
<proteinExistence type="predicted"/>
<evidence type="ECO:0000313" key="2">
    <source>
        <dbReference type="EMBL" id="GKV21405.1"/>
    </source>
</evidence>
<dbReference type="AlphaFoldDB" id="A0AAV5KB23"/>
<keyword evidence="3" id="KW-1185">Reference proteome</keyword>
<evidence type="ECO:0000313" key="3">
    <source>
        <dbReference type="Proteomes" id="UP001054252"/>
    </source>
</evidence>
<name>A0AAV5KB23_9ROSI</name>
<organism evidence="2 3">
    <name type="scientific">Rubroshorea leprosula</name>
    <dbReference type="NCBI Taxonomy" id="152421"/>
    <lineage>
        <taxon>Eukaryota</taxon>
        <taxon>Viridiplantae</taxon>
        <taxon>Streptophyta</taxon>
        <taxon>Embryophyta</taxon>
        <taxon>Tracheophyta</taxon>
        <taxon>Spermatophyta</taxon>
        <taxon>Magnoliopsida</taxon>
        <taxon>eudicotyledons</taxon>
        <taxon>Gunneridae</taxon>
        <taxon>Pentapetalae</taxon>
        <taxon>rosids</taxon>
        <taxon>malvids</taxon>
        <taxon>Malvales</taxon>
        <taxon>Dipterocarpaceae</taxon>
        <taxon>Rubroshorea</taxon>
    </lineage>
</organism>
<comment type="caution">
    <text evidence="2">The sequence shown here is derived from an EMBL/GenBank/DDBJ whole genome shotgun (WGS) entry which is preliminary data.</text>
</comment>
<accession>A0AAV5KB23</accession>
<protein>
    <submittedName>
        <fullName evidence="2">Uncharacterized protein</fullName>
    </submittedName>
</protein>
<dbReference type="Proteomes" id="UP001054252">
    <property type="component" value="Unassembled WGS sequence"/>
</dbReference>
<evidence type="ECO:0000256" key="1">
    <source>
        <dbReference type="SAM" id="MobiDB-lite"/>
    </source>
</evidence>